<dbReference type="Proteomes" id="UP000215902">
    <property type="component" value="Unassembled WGS sequence"/>
</dbReference>
<name>A0A267H3E6_9PLAT</name>
<dbReference type="PANTHER" id="PTHR43344:SF2">
    <property type="entry name" value="PHOSPHOSERINE PHOSPHATASE"/>
    <property type="match status" value="1"/>
</dbReference>
<comment type="cofactor">
    <cofactor evidence="1">
        <name>Mg(2+)</name>
        <dbReference type="ChEBI" id="CHEBI:18420"/>
    </cofactor>
</comment>
<evidence type="ECO:0000256" key="1">
    <source>
        <dbReference type="ARBA" id="ARBA00001946"/>
    </source>
</evidence>
<dbReference type="Gene3D" id="3.40.50.1000">
    <property type="entry name" value="HAD superfamily/HAD-like"/>
    <property type="match status" value="1"/>
</dbReference>
<dbReference type="CDD" id="cd04309">
    <property type="entry name" value="HAD_PSP_eu"/>
    <property type="match status" value="1"/>
</dbReference>
<evidence type="ECO:0000256" key="9">
    <source>
        <dbReference type="ARBA" id="ARBA00023299"/>
    </source>
</evidence>
<dbReference type="OrthoDB" id="27226at2759"/>
<dbReference type="EC" id="3.1.3.3" evidence="3"/>
<keyword evidence="11" id="KW-1185">Reference proteome</keyword>
<dbReference type="AlphaFoldDB" id="A0A267H3E6"/>
<keyword evidence="6" id="KW-0479">Metal-binding</keyword>
<evidence type="ECO:0000256" key="4">
    <source>
        <dbReference type="ARBA" id="ARBA00015196"/>
    </source>
</evidence>
<comment type="caution">
    <text evidence="10">The sequence shown here is derived from an EMBL/GenBank/DDBJ whole genome shotgun (WGS) entry which is preliminary data.</text>
</comment>
<evidence type="ECO:0000256" key="2">
    <source>
        <dbReference type="ARBA" id="ARBA00005135"/>
    </source>
</evidence>
<dbReference type="STRING" id="282301.A0A267H3E6"/>
<keyword evidence="9" id="KW-0718">Serine biosynthesis</keyword>
<evidence type="ECO:0000256" key="5">
    <source>
        <dbReference type="ARBA" id="ARBA00022605"/>
    </source>
</evidence>
<dbReference type="GO" id="GO:0005737">
    <property type="term" value="C:cytoplasm"/>
    <property type="evidence" value="ECO:0007669"/>
    <property type="project" value="TreeGrafter"/>
</dbReference>
<evidence type="ECO:0000256" key="3">
    <source>
        <dbReference type="ARBA" id="ARBA00012640"/>
    </source>
</evidence>
<evidence type="ECO:0000256" key="8">
    <source>
        <dbReference type="ARBA" id="ARBA00022842"/>
    </source>
</evidence>
<sequence length="258" mass="28331">HKVVLVNPVSHKQSCILEDPPTAMSQPSPSVLQAWLGADCVCFDVDSTVCVDEGLDNLAEFCGVADKVKALTNKAMNGDMTFEESFEARLSMMGLTRQKLDQFVSQHPPKLTPNVVNLVQLLEQRNKRVYLITGGVSDLVKPVLTALSLPDNRLISNRLLFDENTGEFLGHDRSCFTCRSGGKAAAVKHLRVDLGYRSVAMIGDGVTDMEARSECDLFVGFGGNVERAQVVAGADWFVRDFRELAKPLLERDANCNMP</sequence>
<dbReference type="GO" id="GO:0000287">
    <property type="term" value="F:magnesium ion binding"/>
    <property type="evidence" value="ECO:0007669"/>
    <property type="project" value="TreeGrafter"/>
</dbReference>
<dbReference type="SUPFAM" id="SSF56784">
    <property type="entry name" value="HAD-like"/>
    <property type="match status" value="1"/>
</dbReference>
<evidence type="ECO:0000256" key="7">
    <source>
        <dbReference type="ARBA" id="ARBA00022801"/>
    </source>
</evidence>
<dbReference type="GO" id="GO:0006564">
    <property type="term" value="P:L-serine biosynthetic process"/>
    <property type="evidence" value="ECO:0007669"/>
    <property type="project" value="UniProtKB-KW"/>
</dbReference>
<accession>A0A267H3E6</accession>
<dbReference type="PANTHER" id="PTHR43344">
    <property type="entry name" value="PHOSPHOSERINE PHOSPHATASE"/>
    <property type="match status" value="1"/>
</dbReference>
<dbReference type="GO" id="GO:0036424">
    <property type="term" value="F:L-phosphoserine phosphatase activity"/>
    <property type="evidence" value="ECO:0007669"/>
    <property type="project" value="TreeGrafter"/>
</dbReference>
<gene>
    <name evidence="10" type="ORF">BOX15_Mlig034159g5</name>
</gene>
<dbReference type="Gene3D" id="1.10.150.210">
    <property type="entry name" value="Phosphoserine phosphatase, domain 2"/>
    <property type="match status" value="1"/>
</dbReference>
<keyword evidence="5" id="KW-0028">Amino-acid biosynthesis</keyword>
<dbReference type="InterPro" id="IPR036412">
    <property type="entry name" value="HAD-like_sf"/>
</dbReference>
<dbReference type="InterPro" id="IPR050582">
    <property type="entry name" value="HAD-like_SerB"/>
</dbReference>
<keyword evidence="7" id="KW-0378">Hydrolase</keyword>
<keyword evidence="8" id="KW-0460">Magnesium</keyword>
<organism evidence="10 11">
    <name type="scientific">Macrostomum lignano</name>
    <dbReference type="NCBI Taxonomy" id="282301"/>
    <lineage>
        <taxon>Eukaryota</taxon>
        <taxon>Metazoa</taxon>
        <taxon>Spiralia</taxon>
        <taxon>Lophotrochozoa</taxon>
        <taxon>Platyhelminthes</taxon>
        <taxon>Rhabditophora</taxon>
        <taxon>Macrostomorpha</taxon>
        <taxon>Macrostomida</taxon>
        <taxon>Macrostomidae</taxon>
        <taxon>Macrostomum</taxon>
    </lineage>
</organism>
<dbReference type="EMBL" id="NIVC01000065">
    <property type="protein sequence ID" value="PAA92039.1"/>
    <property type="molecule type" value="Genomic_DNA"/>
</dbReference>
<feature type="non-terminal residue" evidence="10">
    <location>
        <position position="1"/>
    </location>
</feature>
<protein>
    <recommendedName>
        <fullName evidence="4">Phosphoserine phosphatase</fullName>
        <ecNumber evidence="3">3.1.3.3</ecNumber>
    </recommendedName>
</protein>
<evidence type="ECO:0000256" key="6">
    <source>
        <dbReference type="ARBA" id="ARBA00022723"/>
    </source>
</evidence>
<dbReference type="NCBIfam" id="TIGR01488">
    <property type="entry name" value="HAD-SF-IB"/>
    <property type="match status" value="1"/>
</dbReference>
<evidence type="ECO:0000313" key="10">
    <source>
        <dbReference type="EMBL" id="PAA92039.1"/>
    </source>
</evidence>
<reference evidence="10 11" key="1">
    <citation type="submission" date="2017-06" db="EMBL/GenBank/DDBJ databases">
        <title>A platform for efficient transgenesis in Macrostomum lignano, a flatworm model organism for stem cell research.</title>
        <authorList>
            <person name="Berezikov E."/>
        </authorList>
    </citation>
    <scope>NUCLEOTIDE SEQUENCE [LARGE SCALE GENOMIC DNA]</scope>
    <source>
        <strain evidence="10">DV1</strain>
        <tissue evidence="10">Whole organism</tissue>
    </source>
</reference>
<comment type="pathway">
    <text evidence="2">Amino-acid biosynthesis; L-serine biosynthesis; L-serine from 3-phospho-D-glycerate: step 3/3.</text>
</comment>
<dbReference type="InterPro" id="IPR023214">
    <property type="entry name" value="HAD_sf"/>
</dbReference>
<proteinExistence type="predicted"/>
<dbReference type="Pfam" id="PF00702">
    <property type="entry name" value="Hydrolase"/>
    <property type="match status" value="1"/>
</dbReference>
<evidence type="ECO:0000313" key="11">
    <source>
        <dbReference type="Proteomes" id="UP000215902"/>
    </source>
</evidence>